<dbReference type="AlphaFoldDB" id="A0AA35RWB3"/>
<proteinExistence type="predicted"/>
<gene>
    <name evidence="2" type="ORF">GBAR_LOCUS11170</name>
</gene>
<keyword evidence="3" id="KW-1185">Reference proteome</keyword>
<dbReference type="Gene3D" id="3.10.290.30">
    <property type="entry name" value="MM3350-like"/>
    <property type="match status" value="1"/>
</dbReference>
<evidence type="ECO:0000313" key="2">
    <source>
        <dbReference type="EMBL" id="CAI8018412.1"/>
    </source>
</evidence>
<dbReference type="InterPro" id="IPR024047">
    <property type="entry name" value="MM3350-like_sf"/>
</dbReference>
<reference evidence="2" key="1">
    <citation type="submission" date="2023-03" db="EMBL/GenBank/DDBJ databases">
        <authorList>
            <person name="Steffen K."/>
            <person name="Cardenas P."/>
        </authorList>
    </citation>
    <scope>NUCLEOTIDE SEQUENCE</scope>
</reference>
<evidence type="ECO:0000256" key="1">
    <source>
        <dbReference type="SAM" id="MobiDB-lite"/>
    </source>
</evidence>
<accession>A0AA35RWB3</accession>
<dbReference type="SUPFAM" id="SSF159941">
    <property type="entry name" value="MM3350-like"/>
    <property type="match status" value="1"/>
</dbReference>
<sequence length="226" mass="24552">MSDPASSGTCERCGNSFRKSGITRHLQSCLKRNPWPEAQGTRPGGPRRTGIHVSVTDSDRPEYWLHLAVPSNAQLDDLDEYLRRIWLECCGHLSAFQISRDEYHSHAQFGAKGMGVALSRVAPAGTSFSHVYDFGTSTFLTLRSIGETEVASDGIVLLARNDAPEILCVACSSPATQVGPTPDDWNMTTGYCDDCALQTGEDAEELLPVVNSPRSGVCGYDGPWEN</sequence>
<protein>
    <submittedName>
        <fullName evidence="2">Uncharacterized protein</fullName>
    </submittedName>
</protein>
<evidence type="ECO:0000313" key="3">
    <source>
        <dbReference type="Proteomes" id="UP001174909"/>
    </source>
</evidence>
<organism evidence="2 3">
    <name type="scientific">Geodia barretti</name>
    <name type="common">Barrett's horny sponge</name>
    <dbReference type="NCBI Taxonomy" id="519541"/>
    <lineage>
        <taxon>Eukaryota</taxon>
        <taxon>Metazoa</taxon>
        <taxon>Porifera</taxon>
        <taxon>Demospongiae</taxon>
        <taxon>Heteroscleromorpha</taxon>
        <taxon>Tetractinellida</taxon>
        <taxon>Astrophorina</taxon>
        <taxon>Geodiidae</taxon>
        <taxon>Geodia</taxon>
    </lineage>
</organism>
<name>A0AA35RWB3_GEOBA</name>
<dbReference type="Proteomes" id="UP001174909">
    <property type="component" value="Unassembled WGS sequence"/>
</dbReference>
<dbReference type="EMBL" id="CASHTH010001687">
    <property type="protein sequence ID" value="CAI8018412.1"/>
    <property type="molecule type" value="Genomic_DNA"/>
</dbReference>
<feature type="region of interest" description="Disordered" evidence="1">
    <location>
        <begin position="33"/>
        <end position="53"/>
    </location>
</feature>
<comment type="caution">
    <text evidence="2">The sequence shown here is derived from an EMBL/GenBank/DDBJ whole genome shotgun (WGS) entry which is preliminary data.</text>
</comment>